<dbReference type="Pfam" id="PF06719">
    <property type="entry name" value="AraC_N"/>
    <property type="match status" value="1"/>
</dbReference>
<dbReference type="InterPro" id="IPR018062">
    <property type="entry name" value="HTH_AraC-typ_CS"/>
</dbReference>
<dbReference type="SUPFAM" id="SSF46689">
    <property type="entry name" value="Homeodomain-like"/>
    <property type="match status" value="2"/>
</dbReference>
<reference evidence="5 6" key="1">
    <citation type="submission" date="2021-08" db="EMBL/GenBank/DDBJ databases">
        <authorList>
            <person name="Peeters C."/>
        </authorList>
    </citation>
    <scope>NUCLEOTIDE SEQUENCE [LARGE SCALE GENOMIC DNA]</scope>
    <source>
        <strain evidence="5 6">LMG 32289</strain>
    </source>
</reference>
<dbReference type="SMART" id="SM00342">
    <property type="entry name" value="HTH_ARAC"/>
    <property type="match status" value="1"/>
</dbReference>
<evidence type="ECO:0000256" key="3">
    <source>
        <dbReference type="ARBA" id="ARBA00023163"/>
    </source>
</evidence>
<gene>
    <name evidence="5" type="primary">rhaS_8</name>
    <name evidence="5" type="ORF">LMG32289_04841</name>
</gene>
<protein>
    <submittedName>
        <fullName evidence="5">HTH-type transcriptional activator RhaS</fullName>
    </submittedName>
</protein>
<dbReference type="PANTHER" id="PTHR43436">
    <property type="entry name" value="ARAC-FAMILY TRANSCRIPTIONAL REGULATOR"/>
    <property type="match status" value="1"/>
</dbReference>
<dbReference type="Proteomes" id="UP000706525">
    <property type="component" value="Unassembled WGS sequence"/>
</dbReference>
<dbReference type="EMBL" id="CAJZAG010000010">
    <property type="protein sequence ID" value="CAG9181486.1"/>
    <property type="molecule type" value="Genomic_DNA"/>
</dbReference>
<dbReference type="PROSITE" id="PS00041">
    <property type="entry name" value="HTH_ARAC_FAMILY_1"/>
    <property type="match status" value="1"/>
</dbReference>
<dbReference type="PROSITE" id="PS01124">
    <property type="entry name" value="HTH_ARAC_FAMILY_2"/>
    <property type="match status" value="1"/>
</dbReference>
<dbReference type="PANTHER" id="PTHR43436:SF1">
    <property type="entry name" value="TRANSCRIPTIONAL REGULATORY PROTEIN"/>
    <property type="match status" value="1"/>
</dbReference>
<sequence>MDSGISCMQLLLPAVFLTFPRPCPLLSMPSTAQLSPPSLMTTLPVSVPAAPSREDPARAELVTLLTRLTGELEGSTDTAVPGLSIHRICHPGTPKHVLQQSAFAVIAQGSKRLLIGDEVYEYDPMHYLVSSVDLPVLSKVSVFSPTQPYLGMRLAIDPEEIGALIGDEHLPPPAPADASRGMYVQRLDATLLDVVLRLLRLLETPRDIPILAPLVRRELLYRLLMNGQGTLLRQSALKDSQLHRVARAIRLLRERYAQPLRVESLARDLHMSASSLHFHFKEVTAMSPLQYQKQLRLQEARRLMIAGDVTVAMAAHAVGYESTSQFSREYSRLFGAPPLRDKKRWIEEGMV</sequence>
<organism evidence="5 6">
    <name type="scientific">Cupriavidus pampae</name>
    <dbReference type="NCBI Taxonomy" id="659251"/>
    <lineage>
        <taxon>Bacteria</taxon>
        <taxon>Pseudomonadati</taxon>
        <taxon>Pseudomonadota</taxon>
        <taxon>Betaproteobacteria</taxon>
        <taxon>Burkholderiales</taxon>
        <taxon>Burkholderiaceae</taxon>
        <taxon>Cupriavidus</taxon>
    </lineage>
</organism>
<evidence type="ECO:0000256" key="1">
    <source>
        <dbReference type="ARBA" id="ARBA00023015"/>
    </source>
</evidence>
<name>A0ABM8XMM0_9BURK</name>
<evidence type="ECO:0000313" key="6">
    <source>
        <dbReference type="Proteomes" id="UP000706525"/>
    </source>
</evidence>
<comment type="caution">
    <text evidence="5">The sequence shown here is derived from an EMBL/GenBank/DDBJ whole genome shotgun (WGS) entry which is preliminary data.</text>
</comment>
<evidence type="ECO:0000259" key="4">
    <source>
        <dbReference type="PROSITE" id="PS01124"/>
    </source>
</evidence>
<dbReference type="Gene3D" id="1.10.10.60">
    <property type="entry name" value="Homeodomain-like"/>
    <property type="match status" value="2"/>
</dbReference>
<keyword evidence="1" id="KW-0805">Transcription regulation</keyword>
<evidence type="ECO:0000256" key="2">
    <source>
        <dbReference type="ARBA" id="ARBA00023125"/>
    </source>
</evidence>
<dbReference type="InterPro" id="IPR009594">
    <property type="entry name" value="Tscrpt_reg_HTH_AraC_N"/>
</dbReference>
<keyword evidence="6" id="KW-1185">Reference proteome</keyword>
<evidence type="ECO:0000313" key="5">
    <source>
        <dbReference type="EMBL" id="CAG9181486.1"/>
    </source>
</evidence>
<feature type="domain" description="HTH araC/xylS-type" evidence="4">
    <location>
        <begin position="246"/>
        <end position="344"/>
    </location>
</feature>
<dbReference type="Pfam" id="PF12833">
    <property type="entry name" value="HTH_18"/>
    <property type="match status" value="1"/>
</dbReference>
<accession>A0ABM8XMM0</accession>
<keyword evidence="2" id="KW-0238">DNA-binding</keyword>
<dbReference type="InterPro" id="IPR018060">
    <property type="entry name" value="HTH_AraC"/>
</dbReference>
<dbReference type="InterPro" id="IPR009057">
    <property type="entry name" value="Homeodomain-like_sf"/>
</dbReference>
<proteinExistence type="predicted"/>
<keyword evidence="3" id="KW-0804">Transcription</keyword>